<reference evidence="4" key="1">
    <citation type="submission" date="2016-10" db="EMBL/GenBank/DDBJ databases">
        <authorList>
            <person name="Varghese N."/>
            <person name="Submissions S."/>
        </authorList>
    </citation>
    <scope>NUCLEOTIDE SEQUENCE [LARGE SCALE GENOMIC DNA]</scope>
    <source>
        <strain evidence="4">DSM 44654</strain>
    </source>
</reference>
<dbReference type="Pfam" id="PF25283">
    <property type="entry name" value="DUF7873"/>
    <property type="match status" value="1"/>
</dbReference>
<feature type="coiled-coil region" evidence="1">
    <location>
        <begin position="202"/>
        <end position="229"/>
    </location>
</feature>
<gene>
    <name evidence="3" type="ORF">SAMN05421837_107403</name>
</gene>
<dbReference type="EMBL" id="FNUJ01000007">
    <property type="protein sequence ID" value="SEF34470.1"/>
    <property type="molecule type" value="Genomic_DNA"/>
</dbReference>
<dbReference type="InterPro" id="IPR057195">
    <property type="entry name" value="DUF7873"/>
</dbReference>
<accession>A0A1H5R7U1</accession>
<evidence type="ECO:0000313" key="3">
    <source>
        <dbReference type="EMBL" id="SEF34470.1"/>
    </source>
</evidence>
<dbReference type="STRING" id="218821.SAMN05421837_107403"/>
<feature type="compositionally biased region" description="Polar residues" evidence="2">
    <location>
        <begin position="144"/>
        <end position="153"/>
    </location>
</feature>
<feature type="region of interest" description="Disordered" evidence="2">
    <location>
        <begin position="141"/>
        <end position="166"/>
    </location>
</feature>
<keyword evidence="4" id="KW-1185">Reference proteome</keyword>
<dbReference type="Proteomes" id="UP000198878">
    <property type="component" value="Unassembled WGS sequence"/>
</dbReference>
<evidence type="ECO:0000313" key="4">
    <source>
        <dbReference type="Proteomes" id="UP000198878"/>
    </source>
</evidence>
<dbReference type="AlphaFoldDB" id="A0A1H5R7U1"/>
<name>A0A1H5R7U1_9PSEU</name>
<sequence length="243" mass="27269">MVKLHQILPVEKDAKAQAFAALKNADHLLEKQPLLSGISRTYRPKEDGGDPLPPESTRVQVRAGAVIADVVLKMTRAFDAVATKETANRNASADLVVGDVTLLDNVPVAVLLFLEKQLVSLNTFIRRLPVLDPSEQWEYDETTDTWSTEPFETTRSKKLPRSYEKAPATEHHKAQVEMYFEDVIVGTWTTVKRSGALPAARIKILIERVETLQRAVKMAREAANTVEVEDVKIGRRFFDFLFA</sequence>
<evidence type="ECO:0000256" key="1">
    <source>
        <dbReference type="SAM" id="Coils"/>
    </source>
</evidence>
<evidence type="ECO:0000256" key="2">
    <source>
        <dbReference type="SAM" id="MobiDB-lite"/>
    </source>
</evidence>
<organism evidence="3 4">
    <name type="scientific">Amycolatopsis pretoriensis</name>
    <dbReference type="NCBI Taxonomy" id="218821"/>
    <lineage>
        <taxon>Bacteria</taxon>
        <taxon>Bacillati</taxon>
        <taxon>Actinomycetota</taxon>
        <taxon>Actinomycetes</taxon>
        <taxon>Pseudonocardiales</taxon>
        <taxon>Pseudonocardiaceae</taxon>
        <taxon>Amycolatopsis</taxon>
    </lineage>
</organism>
<protein>
    <submittedName>
        <fullName evidence="3">Uncharacterized protein</fullName>
    </submittedName>
</protein>
<dbReference type="RefSeq" id="WP_091389791.1">
    <property type="nucleotide sequence ID" value="NZ_FNUJ01000007.1"/>
</dbReference>
<proteinExistence type="predicted"/>
<keyword evidence="1" id="KW-0175">Coiled coil</keyword>